<keyword evidence="2" id="KW-1185">Reference proteome</keyword>
<sequence length="250" mass="28175">MDNKTARQDLETVLRVEDLALGSIRKLRGIQDWLRAEANRSEPANENIGTIGHVDFRRVASRAIADIATVTELLGVPEEQSGRPIVELVQEFLAAQSKDIEALRTILVDSVRLREPDFIIGNPQDPYLIRYWLRRDRPEGSIYLHCIRKSDDDRALHDHPWSSTSLVLEGTLREILPGGSRLLTPGTIVSRSAEQAHRLEVVDGPVWTLFITGAVEREWGFHCPNGWVHRKEFTDPETNGQQIGKGCSES</sequence>
<proteinExistence type="predicted"/>
<evidence type="ECO:0000313" key="2">
    <source>
        <dbReference type="Proteomes" id="UP000683442"/>
    </source>
</evidence>
<dbReference type="Gene3D" id="2.60.120.10">
    <property type="entry name" value="Jelly Rolls"/>
    <property type="match status" value="1"/>
</dbReference>
<evidence type="ECO:0008006" key="3">
    <source>
        <dbReference type="Google" id="ProtNLM"/>
    </source>
</evidence>
<name>A0ABX8IDS8_9GAMM</name>
<dbReference type="Proteomes" id="UP000683442">
    <property type="component" value="Chromosome"/>
</dbReference>
<dbReference type="SUPFAM" id="SSF51182">
    <property type="entry name" value="RmlC-like cupins"/>
    <property type="match status" value="1"/>
</dbReference>
<protein>
    <recommendedName>
        <fullName evidence="3">Cysteine dioxygenase type I</fullName>
    </recommendedName>
</protein>
<dbReference type="InterPro" id="IPR011051">
    <property type="entry name" value="RmlC_Cupin_sf"/>
</dbReference>
<evidence type="ECO:0000313" key="1">
    <source>
        <dbReference type="EMBL" id="QWV11818.1"/>
    </source>
</evidence>
<reference evidence="1 2" key="1">
    <citation type="submission" date="2021-06" db="EMBL/GenBank/DDBJ databases">
        <title>Microbial metabolic specificity influences pelagic lipid remineralization.</title>
        <authorList>
            <person name="Behrendt L."/>
            <person name="Hunter J.E."/>
            <person name="Alcolombri U."/>
            <person name="Smriga S."/>
            <person name="Mincer T."/>
            <person name="Lowenstein D.P."/>
            <person name="Peaudecerf F.J."/>
            <person name="Fernandez V.I."/>
            <person name="Fredricks H."/>
            <person name="Almblad H."/>
            <person name="Harrison J.J."/>
            <person name="Stocker R."/>
            <person name="Van Mooy B.A.S."/>
        </authorList>
    </citation>
    <scope>NUCLEOTIDE SEQUENCE [LARGE SCALE GENOMIC DNA]</scope>
    <source>
        <strain evidence="1 2">HP15-B</strain>
    </source>
</reference>
<accession>A0ABX8IDS8</accession>
<gene>
    <name evidence="1" type="ORF">KQ249_14115</name>
</gene>
<dbReference type="EMBL" id="CP076686">
    <property type="protein sequence ID" value="QWV11818.1"/>
    <property type="molecule type" value="Genomic_DNA"/>
</dbReference>
<organism evidence="1 2">
    <name type="scientific">Marinobacter adhaerens</name>
    <dbReference type="NCBI Taxonomy" id="1033846"/>
    <lineage>
        <taxon>Bacteria</taxon>
        <taxon>Pseudomonadati</taxon>
        <taxon>Pseudomonadota</taxon>
        <taxon>Gammaproteobacteria</taxon>
        <taxon>Pseudomonadales</taxon>
        <taxon>Marinobacteraceae</taxon>
        <taxon>Marinobacter</taxon>
    </lineage>
</organism>
<dbReference type="RefSeq" id="WP_014577352.1">
    <property type="nucleotide sequence ID" value="NZ_CP076686.1"/>
</dbReference>
<dbReference type="GeneID" id="78560590"/>
<dbReference type="InterPro" id="IPR014710">
    <property type="entry name" value="RmlC-like_jellyroll"/>
</dbReference>